<dbReference type="AlphaFoldDB" id="C7MER0"/>
<dbReference type="PATRIC" id="fig|446465.5.peg.2241"/>
<organism evidence="1 2">
    <name type="scientific">Brachybacterium faecium (strain ATCC 43885 / DSM 4810 / JCM 11609 / LMG 19847 / NBRC 14762 / NCIMB 9860 / 6-10)</name>
    <dbReference type="NCBI Taxonomy" id="446465"/>
    <lineage>
        <taxon>Bacteria</taxon>
        <taxon>Bacillati</taxon>
        <taxon>Actinomycetota</taxon>
        <taxon>Actinomycetes</taxon>
        <taxon>Micrococcales</taxon>
        <taxon>Dermabacteraceae</taxon>
        <taxon>Brachybacterium</taxon>
    </lineage>
</organism>
<dbReference type="Proteomes" id="UP000001919">
    <property type="component" value="Chromosome"/>
</dbReference>
<sequence>MRFTRDMADAFGDWLERERIHEALVTALPELADSLELDEERPLLRVPLTGGGTMLVAKTDEEPMAPWVVGISDQHSPTVHETASLGEIVRRVLEAFESRA</sequence>
<dbReference type="OrthoDB" id="4794060at2"/>
<dbReference type="EMBL" id="CP001643">
    <property type="protein sequence ID" value="ACU86060.1"/>
    <property type="molecule type" value="Genomic_DNA"/>
</dbReference>
<reference evidence="1 2" key="1">
    <citation type="journal article" date="2009" name="Stand. Genomic Sci.">
        <title>Complete genome sequence of Brachybacterium faecium type strain (Schefferle 6-10).</title>
        <authorList>
            <person name="Lapidus A."/>
            <person name="Pukall R."/>
            <person name="Labuttii K."/>
            <person name="Copeland A."/>
            <person name="Del Rio T.G."/>
            <person name="Nolan M."/>
            <person name="Chen F."/>
            <person name="Lucas S."/>
            <person name="Tice H."/>
            <person name="Cheng J.F."/>
            <person name="Bruce D."/>
            <person name="Goodwin L."/>
            <person name="Pitluck S."/>
            <person name="Rohde M."/>
            <person name="Goker M."/>
            <person name="Pati A."/>
            <person name="Ivanova N."/>
            <person name="Mavrommatis K."/>
            <person name="Chen A."/>
            <person name="Palaniappan K."/>
            <person name="D'haeseleer P."/>
            <person name="Chain P."/>
            <person name="Bristow J."/>
            <person name="Eisen J.A."/>
            <person name="Markowitz V."/>
            <person name="Hugenholtz P."/>
            <person name="Kyrpides N.C."/>
            <person name="Klenk H.P."/>
        </authorList>
    </citation>
    <scope>NUCLEOTIDE SEQUENCE [LARGE SCALE GENOMIC DNA]</scope>
    <source>
        <strain evidence="2">ATCC 43885 / DSM 4810 / JCM 11609 / LMG 19847 / NBRC 14762 / NCIMB 9860 / 6-10</strain>
    </source>
</reference>
<name>C7MER0_BRAFD</name>
<gene>
    <name evidence="1" type="ordered locus">Bfae_22630</name>
</gene>
<proteinExistence type="predicted"/>
<keyword evidence="2" id="KW-1185">Reference proteome</keyword>
<dbReference type="KEGG" id="bfa:Bfae_22630"/>
<evidence type="ECO:0000313" key="2">
    <source>
        <dbReference type="Proteomes" id="UP000001919"/>
    </source>
</evidence>
<protein>
    <submittedName>
        <fullName evidence="1">Uncharacterized protein</fullName>
    </submittedName>
</protein>
<dbReference type="HOGENOM" id="CLU_2300339_0_0_11"/>
<evidence type="ECO:0000313" key="1">
    <source>
        <dbReference type="EMBL" id="ACU86060.1"/>
    </source>
</evidence>
<accession>C7MER0</accession>